<comment type="caution">
    <text evidence="7">The sequence shown here is derived from an EMBL/GenBank/DDBJ whole genome shotgun (WGS) entry which is preliminary data.</text>
</comment>
<comment type="similarity">
    <text evidence="2">Belongs to the metallo-dependent hydrolases superfamily. Hydantoinase/dihydropyrimidinase family.</text>
</comment>
<dbReference type="Pfam" id="PF01979">
    <property type="entry name" value="Amidohydro_1"/>
    <property type="match status" value="1"/>
</dbReference>
<dbReference type="Gene3D" id="2.30.40.10">
    <property type="entry name" value="Urease, subunit C, domain 1"/>
    <property type="match status" value="1"/>
</dbReference>
<dbReference type="SUPFAM" id="SSF51556">
    <property type="entry name" value="Metallo-dependent hydrolases"/>
    <property type="match status" value="1"/>
</dbReference>
<dbReference type="InterPro" id="IPR050378">
    <property type="entry name" value="Metallo-dep_Hydrolases_sf"/>
</dbReference>
<dbReference type="GO" id="GO:0005829">
    <property type="term" value="C:cytosol"/>
    <property type="evidence" value="ECO:0007669"/>
    <property type="project" value="TreeGrafter"/>
</dbReference>
<dbReference type="OrthoDB" id="9775759at2"/>
<dbReference type="EMBL" id="SBIP01000001">
    <property type="protein sequence ID" value="RWX81153.1"/>
    <property type="molecule type" value="Genomic_DNA"/>
</dbReference>
<keyword evidence="4 7" id="KW-0378">Hydrolase</keyword>
<dbReference type="NCBIfam" id="NF009941">
    <property type="entry name" value="PRK13404.1"/>
    <property type="match status" value="1"/>
</dbReference>
<reference evidence="7 8" key="1">
    <citation type="submission" date="2019-01" db="EMBL/GenBank/DDBJ databases">
        <title>The draft genome of Rhizobium sp. 24NR.</title>
        <authorList>
            <person name="Liu L."/>
            <person name="Liang L."/>
            <person name="Shi S."/>
            <person name="Xu L."/>
            <person name="Wang X."/>
            <person name="Li L."/>
            <person name="Zhang X."/>
        </authorList>
    </citation>
    <scope>NUCLEOTIDE SEQUENCE [LARGE SCALE GENOMIC DNA]</scope>
    <source>
        <strain evidence="7 8">24NR</strain>
    </source>
</reference>
<protein>
    <submittedName>
        <fullName evidence="7">Dihydropyrimidinase</fullName>
        <ecNumber evidence="7">3.5.2.2</ecNumber>
    </submittedName>
</protein>
<name>A0A3S3VPG7_9HYPH</name>
<evidence type="ECO:0000256" key="2">
    <source>
        <dbReference type="ARBA" id="ARBA00008829"/>
    </source>
</evidence>
<evidence type="ECO:0000256" key="5">
    <source>
        <dbReference type="PIRSR" id="PIRSR611778-50"/>
    </source>
</evidence>
<dbReference type="RefSeq" id="WP_128440979.1">
    <property type="nucleotide sequence ID" value="NZ_SBIP01000001.1"/>
</dbReference>
<evidence type="ECO:0000256" key="4">
    <source>
        <dbReference type="ARBA" id="ARBA00022801"/>
    </source>
</evidence>
<comment type="cofactor">
    <cofactor evidence="1">
        <name>Zn(2+)</name>
        <dbReference type="ChEBI" id="CHEBI:29105"/>
    </cofactor>
</comment>
<feature type="modified residue" description="N6-carboxylysine" evidence="5">
    <location>
        <position position="157"/>
    </location>
</feature>
<evidence type="ECO:0000256" key="3">
    <source>
        <dbReference type="ARBA" id="ARBA00022723"/>
    </source>
</evidence>
<comment type="PTM">
    <text evidence="5">Carbamylation allows a single lysine to coordinate two divalent metal cations.</text>
</comment>
<accession>A0A3S3VPG7</accession>
<dbReference type="InterPro" id="IPR032466">
    <property type="entry name" value="Metal_Hydrolase"/>
</dbReference>
<dbReference type="PANTHER" id="PTHR11647">
    <property type="entry name" value="HYDRANTOINASE/DIHYDROPYRIMIDINASE FAMILY MEMBER"/>
    <property type="match status" value="1"/>
</dbReference>
<sequence>MSFDLVIRGGTIVTASDVTKADLGIRDGIIVTIADHISGGDAVIDAGGLLVLPGGIDAHCHLDQPQAPGLASKGAKMADGFRSGSISAAYGGTTTIVPFCVQHRGTSLTAAVADYHGRAEGQSVIDYAFHLIVSDPTPAVLGQELPALIRRGHTSIKVYMTYDAMVLSDRQILDVFETARREKAVMLIHAENHEIIGWLAERLEQNGHTRPLGHAHSRPLPLEREATHRAMTLAEIAGVPLVIVHVSGGDPLDEIRRARARGHVVIAETCPQYLMLTEDDLDMPDMLGAKAMCSPPPRDTQAQAALWRGIEDGTIDIFNSDHAPYRFDGEGKLKAGPSPTFRAVANGIPGLETRLPILFSEGVVKGRIDLQRFVALTSTNNARLYGLHPRKGTIAVGSDADLALWDPERRMTITNDLLHHNVDYTPFEGLEVQGWPQTVISRGEIIVDKNELKAMPGRGRYLTQETSSAWKTREIKAWI</sequence>
<dbReference type="NCBIfam" id="TIGR02033">
    <property type="entry name" value="D-hydantoinase"/>
    <property type="match status" value="1"/>
</dbReference>
<dbReference type="GO" id="GO:0046872">
    <property type="term" value="F:metal ion binding"/>
    <property type="evidence" value="ECO:0007669"/>
    <property type="project" value="UniProtKB-KW"/>
</dbReference>
<dbReference type="InterPro" id="IPR011778">
    <property type="entry name" value="Hydantoinase/dihydroPyrase"/>
</dbReference>
<dbReference type="Proteomes" id="UP000287687">
    <property type="component" value="Unassembled WGS sequence"/>
</dbReference>
<dbReference type="SUPFAM" id="SSF51338">
    <property type="entry name" value="Composite domain of metallo-dependent hydrolases"/>
    <property type="match status" value="2"/>
</dbReference>
<keyword evidence="3" id="KW-0479">Metal-binding</keyword>
<keyword evidence="8" id="KW-1185">Reference proteome</keyword>
<dbReference type="AlphaFoldDB" id="A0A3S3VPG7"/>
<dbReference type="PANTHER" id="PTHR11647:SF1">
    <property type="entry name" value="COLLAPSIN RESPONSE MEDIATOR PROTEIN"/>
    <property type="match status" value="1"/>
</dbReference>
<evidence type="ECO:0000259" key="6">
    <source>
        <dbReference type="Pfam" id="PF01979"/>
    </source>
</evidence>
<dbReference type="Gene3D" id="3.20.20.140">
    <property type="entry name" value="Metal-dependent hydrolases"/>
    <property type="match status" value="1"/>
</dbReference>
<dbReference type="GO" id="GO:0004157">
    <property type="term" value="F:dihydropyrimidinase activity"/>
    <property type="evidence" value="ECO:0007669"/>
    <property type="project" value="UniProtKB-EC"/>
</dbReference>
<dbReference type="EC" id="3.5.2.2" evidence="7"/>
<dbReference type="InterPro" id="IPR011059">
    <property type="entry name" value="Metal-dep_hydrolase_composite"/>
</dbReference>
<evidence type="ECO:0000313" key="8">
    <source>
        <dbReference type="Proteomes" id="UP000287687"/>
    </source>
</evidence>
<gene>
    <name evidence="7" type="primary">hydA</name>
    <name evidence="7" type="ORF">EPK99_02145</name>
</gene>
<dbReference type="InterPro" id="IPR006680">
    <property type="entry name" value="Amidohydro-rel"/>
</dbReference>
<evidence type="ECO:0000313" key="7">
    <source>
        <dbReference type="EMBL" id="RWX81153.1"/>
    </source>
</evidence>
<proteinExistence type="inferred from homology"/>
<evidence type="ECO:0000256" key="1">
    <source>
        <dbReference type="ARBA" id="ARBA00001947"/>
    </source>
</evidence>
<dbReference type="FunFam" id="3.20.20.140:FF:000174">
    <property type="entry name" value="Dihydropyrimidinase-related protein 2"/>
    <property type="match status" value="1"/>
</dbReference>
<feature type="domain" description="Amidohydrolase-related" evidence="6">
    <location>
        <begin position="50"/>
        <end position="445"/>
    </location>
</feature>
<organism evidence="7 8">
    <name type="scientific">Neorhizobium lilium</name>
    <dbReference type="NCBI Taxonomy" id="2503024"/>
    <lineage>
        <taxon>Bacteria</taxon>
        <taxon>Pseudomonadati</taxon>
        <taxon>Pseudomonadota</taxon>
        <taxon>Alphaproteobacteria</taxon>
        <taxon>Hyphomicrobiales</taxon>
        <taxon>Rhizobiaceae</taxon>
        <taxon>Rhizobium/Agrobacterium group</taxon>
        <taxon>Neorhizobium</taxon>
    </lineage>
</organism>
<dbReference type="CDD" id="cd01314">
    <property type="entry name" value="D-HYD"/>
    <property type="match status" value="1"/>
</dbReference>